<reference evidence="2" key="1">
    <citation type="submission" date="2023-07" db="EMBL/GenBank/DDBJ databases">
        <title>Genome mining of underrepresented organisms for secondary metabolites.</title>
        <authorList>
            <person name="D'Agostino P.M."/>
        </authorList>
    </citation>
    <scope>NUCLEOTIDE SEQUENCE [LARGE SCALE GENOMIC DNA]</scope>
    <source>
        <strain evidence="2">WS4403</strain>
    </source>
</reference>
<evidence type="ECO:0000313" key="2">
    <source>
        <dbReference type="Proteomes" id="UP001195624"/>
    </source>
</evidence>
<protein>
    <recommendedName>
        <fullName evidence="3">Lipoprotein</fullName>
    </recommendedName>
</protein>
<name>A0ABS4PFB1_9GAMM</name>
<evidence type="ECO:0008006" key="3">
    <source>
        <dbReference type="Google" id="ProtNLM"/>
    </source>
</evidence>
<dbReference type="RefSeq" id="WP_017802940.1">
    <property type="nucleotide sequence ID" value="NZ_JAGGMQ010000001.1"/>
</dbReference>
<keyword evidence="2" id="KW-1185">Reference proteome</keyword>
<accession>A0ABS4PFB1</accession>
<dbReference type="PROSITE" id="PS51257">
    <property type="entry name" value="PROKAR_LIPOPROTEIN"/>
    <property type="match status" value="1"/>
</dbReference>
<sequence>MKEVCLFINIIITSGCALSDKTSRPVVQNPVSQETVVSDSSLTSEHEKFLGYMRAELQITEELTQSCRLAAEGKKVKALETLKRIDWRKSEVKVSKPGIDYDGIIDFFLRRTDFSKDSCRDYASVLYRDSV</sequence>
<organism evidence="1 2">
    <name type="scientific">Winslowiella toletana</name>
    <dbReference type="NCBI Taxonomy" id="92490"/>
    <lineage>
        <taxon>Bacteria</taxon>
        <taxon>Pseudomonadati</taxon>
        <taxon>Pseudomonadota</taxon>
        <taxon>Gammaproteobacteria</taxon>
        <taxon>Enterobacterales</taxon>
        <taxon>Erwiniaceae</taxon>
        <taxon>Winslowiella</taxon>
    </lineage>
</organism>
<dbReference type="EMBL" id="JAGGMQ010000001">
    <property type="protein sequence ID" value="MBP2170785.1"/>
    <property type="molecule type" value="Genomic_DNA"/>
</dbReference>
<evidence type="ECO:0000313" key="1">
    <source>
        <dbReference type="EMBL" id="MBP2170785.1"/>
    </source>
</evidence>
<gene>
    <name evidence="1" type="ORF">J2125_003977</name>
</gene>
<dbReference type="Proteomes" id="UP001195624">
    <property type="component" value="Unassembled WGS sequence"/>
</dbReference>
<proteinExistence type="predicted"/>
<comment type="caution">
    <text evidence="1">The sequence shown here is derived from an EMBL/GenBank/DDBJ whole genome shotgun (WGS) entry which is preliminary data.</text>
</comment>